<evidence type="ECO:0000256" key="2">
    <source>
        <dbReference type="ARBA" id="ARBA00006955"/>
    </source>
</evidence>
<evidence type="ECO:0000256" key="9">
    <source>
        <dbReference type="RuleBase" id="RU000383"/>
    </source>
</evidence>
<dbReference type="InterPro" id="IPR004367">
    <property type="entry name" value="Cyclin_C-dom"/>
</dbReference>
<dbReference type="SMART" id="SM00385">
    <property type="entry name" value="CYCLIN"/>
    <property type="match status" value="2"/>
</dbReference>
<gene>
    <name evidence="13" type="ORF">FSB_LOCUS43197</name>
</gene>
<dbReference type="Gene3D" id="1.10.472.10">
    <property type="entry name" value="Cyclin-like"/>
    <property type="match status" value="2"/>
</dbReference>
<evidence type="ECO:0000313" key="13">
    <source>
        <dbReference type="EMBL" id="SPD15315.1"/>
    </source>
</evidence>
<dbReference type="InterPro" id="IPR036915">
    <property type="entry name" value="Cyclin-like_sf"/>
</dbReference>
<feature type="compositionally biased region" description="Basic and acidic residues" evidence="10">
    <location>
        <begin position="13"/>
        <end position="23"/>
    </location>
</feature>
<dbReference type="FunFam" id="1.10.472.10:FF:000032">
    <property type="entry name" value="G2/mitotic-specific cyclin-1"/>
    <property type="match status" value="1"/>
</dbReference>
<keyword evidence="5" id="KW-0498">Mitosis</keyword>
<evidence type="ECO:0000256" key="3">
    <source>
        <dbReference type="ARBA" id="ARBA00011177"/>
    </source>
</evidence>
<accession>A0A2N9HTK5</accession>
<keyword evidence="7" id="KW-0131">Cell cycle</keyword>
<dbReference type="GO" id="GO:0044772">
    <property type="term" value="P:mitotic cell cycle phase transition"/>
    <property type="evidence" value="ECO:0007669"/>
    <property type="project" value="InterPro"/>
</dbReference>
<sequence>MEARAALPPQPRGEGKVKNEQGQRRSRQVLGDIGNVEVVRIAEAKQITRPITRSYHAQLLAAQAEAEKKNPVVAVVDDKVAVNRKCGAKVSKAQKKAIDKPKPETIVAISSGEEEKAIAVSGRKSRERSLRKEVKTLTAILTARSKAACGVTAKPEDQIVNIDVGGVNDDLAVVEYVDDIYKFYKLTEDESRVHDYFNTQPDINVKMRSILIDWLIDVHRHRRFELMPETLYLTINIVDRYLSMKIVSRRELQLVGMSSMLLACKYEESYCLQVHDLVCISDYAYTDTQILVMEKAILEKLEWYLTVPTPYVFLVRYIKASVAPDLEMENMVFFLAELGLMHYPTTILYCPSMIAAAAVFAARCTLNKTPFWSETLKHYSGYSEEQIMDCAKLLVGFHSAAAESKLKVVYGKYSSSDRGAVALFTPPKSLLARST</sequence>
<dbReference type="AlphaFoldDB" id="A0A2N9HTK5"/>
<evidence type="ECO:0000256" key="6">
    <source>
        <dbReference type="ARBA" id="ARBA00023127"/>
    </source>
</evidence>
<name>A0A2N9HTK5_FAGSY</name>
<comment type="function">
    <text evidence="1">Essential for the control of the cell cycle at the G2/M (mitosis) transition.</text>
</comment>
<dbReference type="EMBL" id="OIVN01004078">
    <property type="protein sequence ID" value="SPD15315.1"/>
    <property type="molecule type" value="Genomic_DNA"/>
</dbReference>
<dbReference type="SMART" id="SM01332">
    <property type="entry name" value="Cyclin_C"/>
    <property type="match status" value="1"/>
</dbReference>
<feature type="domain" description="Cyclin-like" evidence="11">
    <location>
        <begin position="213"/>
        <end position="299"/>
    </location>
</feature>
<evidence type="ECO:0000256" key="7">
    <source>
        <dbReference type="ARBA" id="ARBA00023306"/>
    </source>
</evidence>
<dbReference type="PIRSF" id="PIRSF001771">
    <property type="entry name" value="Cyclin_A_B_D_E"/>
    <property type="match status" value="1"/>
</dbReference>
<feature type="domain" description="Cyclin-like" evidence="11">
    <location>
        <begin position="312"/>
        <end position="396"/>
    </location>
</feature>
<dbReference type="PANTHER" id="PTHR10177">
    <property type="entry name" value="CYCLINS"/>
    <property type="match status" value="1"/>
</dbReference>
<organism evidence="13">
    <name type="scientific">Fagus sylvatica</name>
    <name type="common">Beechnut</name>
    <dbReference type="NCBI Taxonomy" id="28930"/>
    <lineage>
        <taxon>Eukaryota</taxon>
        <taxon>Viridiplantae</taxon>
        <taxon>Streptophyta</taxon>
        <taxon>Embryophyta</taxon>
        <taxon>Tracheophyta</taxon>
        <taxon>Spermatophyta</taxon>
        <taxon>Magnoliopsida</taxon>
        <taxon>eudicotyledons</taxon>
        <taxon>Gunneridae</taxon>
        <taxon>Pentapetalae</taxon>
        <taxon>rosids</taxon>
        <taxon>fabids</taxon>
        <taxon>Fagales</taxon>
        <taxon>Fagaceae</taxon>
        <taxon>Fagus</taxon>
    </lineage>
</organism>
<dbReference type="Pfam" id="PF02984">
    <property type="entry name" value="Cyclin_C"/>
    <property type="match status" value="1"/>
</dbReference>
<dbReference type="GO" id="GO:0010332">
    <property type="term" value="P:response to gamma radiation"/>
    <property type="evidence" value="ECO:0007669"/>
    <property type="project" value="UniProtKB-ARBA"/>
</dbReference>
<feature type="region of interest" description="Disordered" evidence="10">
    <location>
        <begin position="1"/>
        <end position="27"/>
    </location>
</feature>
<evidence type="ECO:0000259" key="11">
    <source>
        <dbReference type="SMART" id="SM00385"/>
    </source>
</evidence>
<dbReference type="InterPro" id="IPR039361">
    <property type="entry name" value="Cyclin"/>
</dbReference>
<dbReference type="InterPro" id="IPR006671">
    <property type="entry name" value="Cyclin_N"/>
</dbReference>
<protein>
    <recommendedName>
        <fullName evidence="8">B-like cyclin</fullName>
    </recommendedName>
</protein>
<evidence type="ECO:0000256" key="8">
    <source>
        <dbReference type="ARBA" id="ARBA00032263"/>
    </source>
</evidence>
<comment type="similarity">
    <text evidence="2">Belongs to the cyclin family. Cyclin AB subfamily.</text>
</comment>
<dbReference type="SUPFAM" id="SSF47954">
    <property type="entry name" value="Cyclin-like"/>
    <property type="match status" value="2"/>
</dbReference>
<dbReference type="InterPro" id="IPR046965">
    <property type="entry name" value="Cyclin_A/B-like"/>
</dbReference>
<evidence type="ECO:0000256" key="5">
    <source>
        <dbReference type="ARBA" id="ARBA00022776"/>
    </source>
</evidence>
<evidence type="ECO:0000256" key="4">
    <source>
        <dbReference type="ARBA" id="ARBA00022618"/>
    </source>
</evidence>
<keyword evidence="6 9" id="KW-0195">Cyclin</keyword>
<proteinExistence type="inferred from homology"/>
<keyword evidence="4" id="KW-0132">Cell division</keyword>
<dbReference type="GO" id="GO:0051301">
    <property type="term" value="P:cell division"/>
    <property type="evidence" value="ECO:0007669"/>
    <property type="project" value="UniProtKB-KW"/>
</dbReference>
<dbReference type="InterPro" id="IPR013763">
    <property type="entry name" value="Cyclin-like_dom"/>
</dbReference>
<reference evidence="13" key="1">
    <citation type="submission" date="2018-02" db="EMBL/GenBank/DDBJ databases">
        <authorList>
            <person name="Cohen D.B."/>
            <person name="Kent A.D."/>
        </authorList>
    </citation>
    <scope>NUCLEOTIDE SEQUENCE</scope>
</reference>
<dbReference type="Pfam" id="PF00134">
    <property type="entry name" value="Cyclin_N"/>
    <property type="match status" value="1"/>
</dbReference>
<evidence type="ECO:0000256" key="10">
    <source>
        <dbReference type="SAM" id="MobiDB-lite"/>
    </source>
</evidence>
<evidence type="ECO:0000256" key="1">
    <source>
        <dbReference type="ARBA" id="ARBA00003222"/>
    </source>
</evidence>
<evidence type="ECO:0000259" key="12">
    <source>
        <dbReference type="SMART" id="SM01332"/>
    </source>
</evidence>
<dbReference type="GO" id="GO:0016538">
    <property type="term" value="F:cyclin-dependent protein serine/threonine kinase regulator activity"/>
    <property type="evidence" value="ECO:0007669"/>
    <property type="project" value="InterPro"/>
</dbReference>
<comment type="subunit">
    <text evidence="3">Interacts with the CDC2 protein kinase to form a serine/threonine kinase holoenzyme complex also known as maturation promoting factor (MPF). The cyclin subunit imparts substrate specificity to the complex.</text>
</comment>
<feature type="domain" description="Cyclin C-terminal" evidence="12">
    <location>
        <begin position="308"/>
        <end position="427"/>
    </location>
</feature>